<dbReference type="InterPro" id="IPR058594">
    <property type="entry name" value="PB1-like_dom_pln"/>
</dbReference>
<dbReference type="Proteomes" id="UP000289738">
    <property type="component" value="Chromosome A07"/>
</dbReference>
<comment type="caution">
    <text evidence="3">The sequence shown here is derived from an EMBL/GenBank/DDBJ whole genome shotgun (WGS) entry which is preliminary data.</text>
</comment>
<dbReference type="Pfam" id="PF26130">
    <property type="entry name" value="PB1-like"/>
    <property type="match status" value="1"/>
</dbReference>
<accession>A0A445CEP3</accession>
<dbReference type="AlphaFoldDB" id="A0A445CEP3"/>
<evidence type="ECO:0000259" key="2">
    <source>
        <dbReference type="Pfam" id="PF26130"/>
    </source>
</evidence>
<feature type="domain" description="PB1-like" evidence="2">
    <location>
        <begin position="3"/>
        <end position="96"/>
    </location>
</feature>
<dbReference type="EMBL" id="SDMP01000007">
    <property type="protein sequence ID" value="RYR49400.1"/>
    <property type="molecule type" value="Genomic_DNA"/>
</dbReference>
<protein>
    <recommendedName>
        <fullName evidence="2">PB1-like domain-containing protein</fullName>
    </recommendedName>
</protein>
<feature type="compositionally biased region" description="Basic and acidic residues" evidence="1">
    <location>
        <begin position="242"/>
        <end position="251"/>
    </location>
</feature>
<keyword evidence="4" id="KW-1185">Reference proteome</keyword>
<feature type="compositionally biased region" description="Acidic residues" evidence="1">
    <location>
        <begin position="119"/>
        <end position="150"/>
    </location>
</feature>
<evidence type="ECO:0000256" key="1">
    <source>
        <dbReference type="SAM" id="MobiDB-lite"/>
    </source>
</evidence>
<feature type="region of interest" description="Disordered" evidence="1">
    <location>
        <begin position="119"/>
        <end position="302"/>
    </location>
</feature>
<organism evidence="3 4">
    <name type="scientific">Arachis hypogaea</name>
    <name type="common">Peanut</name>
    <dbReference type="NCBI Taxonomy" id="3818"/>
    <lineage>
        <taxon>Eukaryota</taxon>
        <taxon>Viridiplantae</taxon>
        <taxon>Streptophyta</taxon>
        <taxon>Embryophyta</taxon>
        <taxon>Tracheophyta</taxon>
        <taxon>Spermatophyta</taxon>
        <taxon>Magnoliopsida</taxon>
        <taxon>eudicotyledons</taxon>
        <taxon>Gunneridae</taxon>
        <taxon>Pentapetalae</taxon>
        <taxon>rosids</taxon>
        <taxon>fabids</taxon>
        <taxon>Fabales</taxon>
        <taxon>Fabaceae</taxon>
        <taxon>Papilionoideae</taxon>
        <taxon>50 kb inversion clade</taxon>
        <taxon>dalbergioids sensu lato</taxon>
        <taxon>Dalbergieae</taxon>
        <taxon>Pterocarpus clade</taxon>
        <taxon>Arachis</taxon>
    </lineage>
</organism>
<feature type="compositionally biased region" description="Basic residues" evidence="1">
    <location>
        <begin position="177"/>
        <end position="189"/>
    </location>
</feature>
<proteinExistence type="predicted"/>
<feature type="compositionally biased region" description="Basic and acidic residues" evidence="1">
    <location>
        <begin position="288"/>
        <end position="302"/>
    </location>
</feature>
<gene>
    <name evidence="3" type="ORF">Ahy_A07g035882</name>
</gene>
<evidence type="ECO:0000313" key="4">
    <source>
        <dbReference type="Proteomes" id="UP000289738"/>
    </source>
</evidence>
<sequence>MPVFHHGGSFVRDNTGVLVYINGEVKKFPPMDIDLICFFDLKKLFLDLGYHDYKAIFWYDPTATDLKSGLHPVHGEEIRDLQKNKMLNEDTDEFYIYFDHPIIEDTEFIDDDGVSVEEVEVQEASVEDDGVDNDADVESSDSDDGYESTEDALYKPPPSGYGFSDSSSEEELVGAGKKGKNNGKKKSKVSKPVNGPVGKGNGKPKRAAIGREEVAGASVQRKSHGGPGRPNKEKAKLQATKEANESEKAKGVVETNEALPEGEKNNEGHTTNEVEAQANAAKNAKCGNEGEKNGETEKHDCP</sequence>
<feature type="compositionally biased region" description="Basic and acidic residues" evidence="1">
    <location>
        <begin position="261"/>
        <end position="272"/>
    </location>
</feature>
<reference evidence="3 4" key="1">
    <citation type="submission" date="2019-01" db="EMBL/GenBank/DDBJ databases">
        <title>Sequencing of cultivated peanut Arachis hypogaea provides insights into genome evolution and oil improvement.</title>
        <authorList>
            <person name="Chen X."/>
        </authorList>
    </citation>
    <scope>NUCLEOTIDE SEQUENCE [LARGE SCALE GENOMIC DNA]</scope>
    <source>
        <strain evidence="4">cv. Fuhuasheng</strain>
        <tissue evidence="3">Leaves</tissue>
    </source>
</reference>
<name>A0A445CEP3_ARAHY</name>
<evidence type="ECO:0000313" key="3">
    <source>
        <dbReference type="EMBL" id="RYR49400.1"/>
    </source>
</evidence>